<dbReference type="SUPFAM" id="SSF100950">
    <property type="entry name" value="NagB/RpiA/CoA transferase-like"/>
    <property type="match status" value="1"/>
</dbReference>
<dbReference type="InterPro" id="IPR037171">
    <property type="entry name" value="NagB/RpiA_transferase-like"/>
</dbReference>
<comment type="similarity">
    <text evidence="1">Belongs to the glucosamine/galactosamine-6-phosphate isomerase family. 6-phosphogluconolactonase subfamily.</text>
</comment>
<reference evidence="5" key="1">
    <citation type="submission" date="2014-09" db="EMBL/GenBank/DDBJ databases">
        <title>Genome sequence of the luminous mushroom Mycena chlorophos for searching fungal bioluminescence genes.</title>
        <authorList>
            <person name="Tanaka Y."/>
            <person name="Kasuga D."/>
            <person name="Oba Y."/>
            <person name="Hase S."/>
            <person name="Sato K."/>
            <person name="Oba Y."/>
            <person name="Sakakibara Y."/>
        </authorList>
    </citation>
    <scope>NUCLEOTIDE SEQUENCE</scope>
</reference>
<dbReference type="NCBIfam" id="TIGR01198">
    <property type="entry name" value="pgl"/>
    <property type="match status" value="1"/>
</dbReference>
<feature type="domain" description="Glucosamine/galactosamine-6-phosphate isomerase" evidence="3">
    <location>
        <begin position="15"/>
        <end position="238"/>
    </location>
</feature>
<dbReference type="CDD" id="cd01400">
    <property type="entry name" value="6PGL"/>
    <property type="match status" value="1"/>
</dbReference>
<name>A0ABQ0M4D1_MYCCL</name>
<dbReference type="Pfam" id="PF04695">
    <property type="entry name" value="Pex14_N"/>
    <property type="match status" value="1"/>
</dbReference>
<dbReference type="PANTHER" id="PTHR11054">
    <property type="entry name" value="6-PHOSPHOGLUCONOLACTONASE"/>
    <property type="match status" value="1"/>
</dbReference>
<evidence type="ECO:0000259" key="4">
    <source>
        <dbReference type="Pfam" id="PF04695"/>
    </source>
</evidence>
<feature type="compositionally biased region" description="Pro residues" evidence="2">
    <location>
        <begin position="260"/>
        <end position="280"/>
    </location>
</feature>
<dbReference type="Gene3D" id="1.10.10.10">
    <property type="entry name" value="Winged helix-like DNA-binding domain superfamily/Winged helix DNA-binding domain"/>
    <property type="match status" value="1"/>
</dbReference>
<dbReference type="InterPro" id="IPR036388">
    <property type="entry name" value="WH-like_DNA-bd_sf"/>
</dbReference>
<protein>
    <submittedName>
        <fullName evidence="5">6-phosphogluconolactonase</fullName>
    </submittedName>
</protein>
<feature type="domain" description="Peroxisome membrane anchor protein Pex14p N-terminal" evidence="4">
    <location>
        <begin position="283"/>
        <end position="327"/>
    </location>
</feature>
<evidence type="ECO:0000256" key="2">
    <source>
        <dbReference type="SAM" id="MobiDB-lite"/>
    </source>
</evidence>
<dbReference type="InterPro" id="IPR005900">
    <property type="entry name" value="6-phosphogluconolactonase_DevB"/>
</dbReference>
<sequence>MNHPPHPPILYSFPDGASLVASLADFVIKAQKESIDKKGRFTVALSGGSLPKMLGGLIGNPAVKWDKWHVFYADERVVPLDDPDSNHLLCTETLFSKVSIPADQIHTIDTSLLDDLEELADMYEKELIREFAQKDAARFPVFDLILLGMGPDGHTASLFPGHALLAEDDRWIAWLDDSPKPPPKRITFTYPVINHALRVAFVASGAGKVDMLRSVLDEPELGLPSSRVKPASPGQLYWLLLGERVSRARRLLMSDSDHPAPVPPLAPADAPKPAPPPPPPSDDRADLLTKARAFLQQPQVQREEPAAKRKFLAEKGLTPLEIEIVMSEMPKLRPVVPPPTYPQPPPSNLPVLLIGMARILSWLVGGAAALTFIYRRILLPRVIETFSARQRITAHQLALMRKLNESLAALKASQTSVAAVLPKPIPYRYTEPPELASCTSVDTLLNAAKMSAQSAEVMNVDIVSLLRCAMEDFRVGSAGNNPNTTELFLLLEGKVPFLTTDEGRVFENRLWETLTTTPVFVSSLAASSFVVPSPSEGETVLFWNYTPPDPPSPPTELEASVQRLAAAVPKPSAEKRSPMQHALQAMTDMTGYISANMTGGGGGQEGDSNAEGAGVESEDFFVGPVECREYILAVLSIAWLGCRRPQAKKVFGQFHEEKGQLVIRCRRDRDDWSGTRPSTRNLRFSSDLVTWPPMPRNYAESVNFYIGEPVGKAACRIVDGLNSVALRVFDPWRRAEYERRMASLASTEADYEVEIRAYEAEAKSPENDAEQKARFEQYCIRLRQEIEEVHRIRGFEERLYREGIWGVLQNPDGSEKRKIE</sequence>
<evidence type="ECO:0000313" key="6">
    <source>
        <dbReference type="Proteomes" id="UP000815677"/>
    </source>
</evidence>
<dbReference type="InterPro" id="IPR006785">
    <property type="entry name" value="Pex14_N"/>
</dbReference>
<dbReference type="InterPro" id="IPR039104">
    <property type="entry name" value="6PGL"/>
</dbReference>
<accession>A0ABQ0M4D1</accession>
<evidence type="ECO:0000259" key="3">
    <source>
        <dbReference type="Pfam" id="PF01182"/>
    </source>
</evidence>
<dbReference type="Proteomes" id="UP000815677">
    <property type="component" value="Unassembled WGS sequence"/>
</dbReference>
<dbReference type="PANTHER" id="PTHR11054:SF0">
    <property type="entry name" value="6-PHOSPHOGLUCONOLACTONASE"/>
    <property type="match status" value="1"/>
</dbReference>
<evidence type="ECO:0000313" key="5">
    <source>
        <dbReference type="EMBL" id="GAT58213.1"/>
    </source>
</evidence>
<dbReference type="Gene3D" id="3.40.50.1360">
    <property type="match status" value="1"/>
</dbReference>
<feature type="region of interest" description="Disordered" evidence="2">
    <location>
        <begin position="254"/>
        <end position="285"/>
    </location>
</feature>
<dbReference type="InterPro" id="IPR006148">
    <property type="entry name" value="Glc/Gal-6P_isomerase"/>
</dbReference>
<evidence type="ECO:0000256" key="1">
    <source>
        <dbReference type="ARBA" id="ARBA00010662"/>
    </source>
</evidence>
<dbReference type="Pfam" id="PF01182">
    <property type="entry name" value="Glucosamine_iso"/>
    <property type="match status" value="1"/>
</dbReference>
<organism evidence="5 6">
    <name type="scientific">Mycena chlorophos</name>
    <name type="common">Agaric fungus</name>
    <name type="synonym">Agaricus chlorophos</name>
    <dbReference type="NCBI Taxonomy" id="658473"/>
    <lineage>
        <taxon>Eukaryota</taxon>
        <taxon>Fungi</taxon>
        <taxon>Dikarya</taxon>
        <taxon>Basidiomycota</taxon>
        <taxon>Agaricomycotina</taxon>
        <taxon>Agaricomycetes</taxon>
        <taxon>Agaricomycetidae</taxon>
        <taxon>Agaricales</taxon>
        <taxon>Marasmiineae</taxon>
        <taxon>Mycenaceae</taxon>
        <taxon>Mycena</taxon>
    </lineage>
</organism>
<gene>
    <name evidence="5" type="ORF">MCHLO_14669</name>
</gene>
<proteinExistence type="inferred from homology"/>
<dbReference type="EMBL" id="DF849584">
    <property type="protein sequence ID" value="GAT58213.1"/>
    <property type="molecule type" value="Genomic_DNA"/>
</dbReference>
<keyword evidence="6" id="KW-1185">Reference proteome</keyword>